<reference evidence="3" key="2">
    <citation type="submission" date="2025-09" db="UniProtKB">
        <authorList>
            <consortium name="Ensembl"/>
        </authorList>
    </citation>
    <scope>IDENTIFICATION</scope>
</reference>
<evidence type="ECO:0000313" key="3">
    <source>
        <dbReference type="Ensembl" id="ENSSRHP00000051738.1"/>
    </source>
</evidence>
<evidence type="ECO:0000259" key="2">
    <source>
        <dbReference type="Pfam" id="PF25344"/>
    </source>
</evidence>
<feature type="domain" description="PIF1/LRR1 pleckstrin homology" evidence="2">
    <location>
        <begin position="1"/>
        <end position="53"/>
    </location>
</feature>
<protein>
    <recommendedName>
        <fullName evidence="2">PIF1/LRR1 pleckstrin homology domain-containing protein</fullName>
    </recommendedName>
</protein>
<dbReference type="Proteomes" id="UP000472270">
    <property type="component" value="Unassembled WGS sequence"/>
</dbReference>
<proteinExistence type="predicted"/>
<dbReference type="Ensembl" id="ENSSRHT00000053197.1">
    <property type="protein sequence ID" value="ENSSRHP00000051738.1"/>
    <property type="gene ID" value="ENSSRHG00000026051.1"/>
</dbReference>
<keyword evidence="4" id="KW-1185">Reference proteome</keyword>
<accession>A0A673JCZ3</accession>
<evidence type="ECO:0000313" key="4">
    <source>
        <dbReference type="Proteomes" id="UP000472270"/>
    </source>
</evidence>
<organism evidence="3 4">
    <name type="scientific">Sinocyclocheilus rhinocerous</name>
    <dbReference type="NCBI Taxonomy" id="307959"/>
    <lineage>
        <taxon>Eukaryota</taxon>
        <taxon>Metazoa</taxon>
        <taxon>Chordata</taxon>
        <taxon>Craniata</taxon>
        <taxon>Vertebrata</taxon>
        <taxon>Euteleostomi</taxon>
        <taxon>Actinopterygii</taxon>
        <taxon>Neopterygii</taxon>
        <taxon>Teleostei</taxon>
        <taxon>Ostariophysi</taxon>
        <taxon>Cypriniformes</taxon>
        <taxon>Cyprinidae</taxon>
        <taxon>Cyprininae</taxon>
        <taxon>Sinocyclocheilus</taxon>
    </lineage>
</organism>
<keyword evidence="1" id="KW-0539">Nucleus</keyword>
<dbReference type="Pfam" id="PF25344">
    <property type="entry name" value="PH_LRR1"/>
    <property type="match status" value="1"/>
</dbReference>
<sequence length="77" mass="8357">MKLQCDVEVVSRLLPSIGVRSKGRSSRAVLSIGRLSDRGVCLLICTARDRSGATKAGHRGATIMYSMENLVFEPYTA</sequence>
<dbReference type="AlphaFoldDB" id="A0A673JCZ3"/>
<reference evidence="3" key="1">
    <citation type="submission" date="2025-08" db="UniProtKB">
        <authorList>
            <consortium name="Ensembl"/>
        </authorList>
    </citation>
    <scope>IDENTIFICATION</scope>
</reference>
<evidence type="ECO:0000256" key="1">
    <source>
        <dbReference type="ARBA" id="ARBA00023242"/>
    </source>
</evidence>
<name>A0A673JCZ3_9TELE</name>
<dbReference type="InterPro" id="IPR057437">
    <property type="entry name" value="PIF1/LRR1_PH"/>
</dbReference>